<accession>A0A397JCK0</accession>
<dbReference type="EMBL" id="PQFF01000064">
    <property type="protein sequence ID" value="RHZ85297.1"/>
    <property type="molecule type" value="Genomic_DNA"/>
</dbReference>
<reference evidence="1 2" key="1">
    <citation type="submission" date="2018-08" db="EMBL/GenBank/DDBJ databases">
        <title>Genome and evolution of the arbuscular mycorrhizal fungus Diversispora epigaea (formerly Glomus versiforme) and its bacterial endosymbionts.</title>
        <authorList>
            <person name="Sun X."/>
            <person name="Fei Z."/>
            <person name="Harrison M."/>
        </authorList>
    </citation>
    <scope>NUCLEOTIDE SEQUENCE [LARGE SCALE GENOMIC DNA]</scope>
    <source>
        <strain evidence="1 2">IT104</strain>
    </source>
</reference>
<dbReference type="AlphaFoldDB" id="A0A397JCK0"/>
<evidence type="ECO:0000313" key="2">
    <source>
        <dbReference type="Proteomes" id="UP000266861"/>
    </source>
</evidence>
<evidence type="ECO:0000313" key="1">
    <source>
        <dbReference type="EMBL" id="RHZ85297.1"/>
    </source>
</evidence>
<sequence>MSQYFIKPNTPLMIPRNGGEYYRQLLRNGLIKEVTFVGNNSDIVDIKVITKFPILENYPIFYDGGSFVQLFQDP</sequence>
<dbReference type="OrthoDB" id="2484992at2759"/>
<comment type="caution">
    <text evidence="1">The sequence shown here is derived from an EMBL/GenBank/DDBJ whole genome shotgun (WGS) entry which is preliminary data.</text>
</comment>
<protein>
    <submittedName>
        <fullName evidence="1">Uncharacterized protein</fullName>
    </submittedName>
</protein>
<gene>
    <name evidence="1" type="ORF">Glove_67g132</name>
</gene>
<organism evidence="1 2">
    <name type="scientific">Diversispora epigaea</name>
    <dbReference type="NCBI Taxonomy" id="1348612"/>
    <lineage>
        <taxon>Eukaryota</taxon>
        <taxon>Fungi</taxon>
        <taxon>Fungi incertae sedis</taxon>
        <taxon>Mucoromycota</taxon>
        <taxon>Glomeromycotina</taxon>
        <taxon>Glomeromycetes</taxon>
        <taxon>Diversisporales</taxon>
        <taxon>Diversisporaceae</taxon>
        <taxon>Diversispora</taxon>
    </lineage>
</organism>
<proteinExistence type="predicted"/>
<dbReference type="Proteomes" id="UP000266861">
    <property type="component" value="Unassembled WGS sequence"/>
</dbReference>
<keyword evidence="2" id="KW-1185">Reference proteome</keyword>
<name>A0A397JCK0_9GLOM</name>